<dbReference type="NCBIfam" id="TIGR01764">
    <property type="entry name" value="excise"/>
    <property type="match status" value="1"/>
</dbReference>
<keyword evidence="3" id="KW-1185">Reference proteome</keyword>
<name>A0A7W1X8D7_9BACL</name>
<evidence type="ECO:0000313" key="2">
    <source>
        <dbReference type="EMBL" id="MBA4541955.1"/>
    </source>
</evidence>
<sequence>MVNLLKAIADLNEEVIRLAARFDQSSSESLVYSVEQAAEVLGVSRSKMYDLLHRPDFPVVDLGHRRVIPRKQLSAWLDQQCMKKAR</sequence>
<organism evidence="2 3">
    <name type="scientific">Thermoactinomyces daqus</name>
    <dbReference type="NCBI Taxonomy" id="1329516"/>
    <lineage>
        <taxon>Bacteria</taxon>
        <taxon>Bacillati</taxon>
        <taxon>Bacillota</taxon>
        <taxon>Bacilli</taxon>
        <taxon>Bacillales</taxon>
        <taxon>Thermoactinomycetaceae</taxon>
        <taxon>Thermoactinomyces</taxon>
    </lineage>
</organism>
<proteinExistence type="predicted"/>
<dbReference type="GO" id="GO:0003677">
    <property type="term" value="F:DNA binding"/>
    <property type="evidence" value="ECO:0007669"/>
    <property type="project" value="InterPro"/>
</dbReference>
<accession>A0A7W1X8D7</accession>
<dbReference type="InterPro" id="IPR010093">
    <property type="entry name" value="SinI_DNA-bd"/>
</dbReference>
<dbReference type="AlphaFoldDB" id="A0A7W1X8D7"/>
<dbReference type="InterPro" id="IPR041657">
    <property type="entry name" value="HTH_17"/>
</dbReference>
<dbReference type="EMBL" id="JACEIP010000003">
    <property type="protein sequence ID" value="MBA4541955.1"/>
    <property type="molecule type" value="Genomic_DNA"/>
</dbReference>
<gene>
    <name evidence="2" type="ORF">H1164_03435</name>
</gene>
<feature type="domain" description="Helix-turn-helix" evidence="1">
    <location>
        <begin position="31"/>
        <end position="80"/>
    </location>
</feature>
<dbReference type="Gene3D" id="3.90.105.50">
    <property type="match status" value="1"/>
</dbReference>
<comment type="caution">
    <text evidence="2">The sequence shown here is derived from an EMBL/GenBank/DDBJ whole genome shotgun (WGS) entry which is preliminary data.</text>
</comment>
<evidence type="ECO:0000313" key="3">
    <source>
        <dbReference type="Proteomes" id="UP000530514"/>
    </source>
</evidence>
<dbReference type="OrthoDB" id="122388at2"/>
<protein>
    <submittedName>
        <fullName evidence="2">Helix-turn-helix domain-containing protein</fullName>
    </submittedName>
</protein>
<dbReference type="InterPro" id="IPR038148">
    <property type="entry name" value="Tn1545/Tn916_Xis"/>
</dbReference>
<evidence type="ECO:0000259" key="1">
    <source>
        <dbReference type="Pfam" id="PF12728"/>
    </source>
</evidence>
<dbReference type="Proteomes" id="UP000530514">
    <property type="component" value="Unassembled WGS sequence"/>
</dbReference>
<reference evidence="2 3" key="1">
    <citation type="submission" date="2020-07" db="EMBL/GenBank/DDBJ databases">
        <authorList>
            <person name="Feng H."/>
        </authorList>
    </citation>
    <scope>NUCLEOTIDE SEQUENCE [LARGE SCALE GENOMIC DNA]</scope>
    <source>
        <strain evidence="3">s-11</strain>
    </source>
</reference>
<dbReference type="Pfam" id="PF12728">
    <property type="entry name" value="HTH_17"/>
    <property type="match status" value="1"/>
</dbReference>